<evidence type="ECO:0000313" key="2">
    <source>
        <dbReference type="Proteomes" id="UP000658225"/>
    </source>
</evidence>
<evidence type="ECO:0000313" key="1">
    <source>
        <dbReference type="EMBL" id="MBE1553968.1"/>
    </source>
</evidence>
<dbReference type="EMBL" id="JADBEL010000004">
    <property type="protein sequence ID" value="MBE1553968.1"/>
    <property type="molecule type" value="Genomic_DNA"/>
</dbReference>
<dbReference type="InterPro" id="IPR035948">
    <property type="entry name" value="YwqG-like_sf"/>
</dbReference>
<dbReference type="SUPFAM" id="SSF103032">
    <property type="entry name" value="Hypothetical protein YwqG"/>
    <property type="match status" value="1"/>
</dbReference>
<proteinExistence type="predicted"/>
<keyword evidence="2" id="KW-1185">Reference proteome</keyword>
<organism evidence="1 2">
    <name type="scientific">Sporosarcina limicola</name>
    <dbReference type="NCBI Taxonomy" id="34101"/>
    <lineage>
        <taxon>Bacteria</taxon>
        <taxon>Bacillati</taxon>
        <taxon>Bacillota</taxon>
        <taxon>Bacilli</taxon>
        <taxon>Bacillales</taxon>
        <taxon>Caryophanaceae</taxon>
        <taxon>Sporosarcina</taxon>
    </lineage>
</organism>
<reference evidence="1" key="1">
    <citation type="submission" date="2020-10" db="EMBL/GenBank/DDBJ databases">
        <title>Genomic Encyclopedia of Type Strains, Phase IV (KMG-IV): sequencing the most valuable type-strain genomes for metagenomic binning, comparative biology and taxonomic classification.</title>
        <authorList>
            <person name="Goeker M."/>
        </authorList>
    </citation>
    <scope>NUCLEOTIDE SEQUENCE</scope>
    <source>
        <strain evidence="1">DSM 13886</strain>
    </source>
</reference>
<dbReference type="PANTHER" id="PTHR36436:SF6">
    <property type="entry name" value="SLL5081 PROTEIN"/>
    <property type="match status" value="1"/>
</dbReference>
<dbReference type="InterPro" id="IPR015315">
    <property type="entry name" value="DUF1963"/>
</dbReference>
<sequence length="314" mass="36100">MRESWRKQAIIDLLSKYHGEEDEQVAALLHQHAEVAMRLELVGEEDYSQTGNSRVAGRPDLPPSIAWPCTEDGEWYTFLAQINLGELPFTTADDLPATGMLYFFLGADEPAYNVDHRVIYYDGDLQQLILAEPPTDKEEVYGDEREFVAHRATFAPHLSLADLEEETEELMDKYEELYLEVCDQSDSLWGGLQSWSGDTSLHAYLCRNGMKALLYQTHRTEEELHEKAREALAGGQNQYAEHIENELIPLLQVFKARESEHREAAQNWRLLFSLSSLDAAGMCWWDAGFLEFLIDRNDLRQRRFDNTYVNLATS</sequence>
<name>A0A927R3P6_9BACL</name>
<gene>
    <name evidence="1" type="ORF">H4683_001043</name>
</gene>
<protein>
    <submittedName>
        <fullName evidence="1">Uncharacterized protein YwqG</fullName>
    </submittedName>
</protein>
<comment type="caution">
    <text evidence="1">The sequence shown here is derived from an EMBL/GenBank/DDBJ whole genome shotgun (WGS) entry which is preliminary data.</text>
</comment>
<dbReference type="Gene3D" id="2.30.320.10">
    <property type="entry name" value="YwqG-like"/>
    <property type="match status" value="1"/>
</dbReference>
<dbReference type="PANTHER" id="PTHR36436">
    <property type="entry name" value="SLL5081 PROTEIN"/>
    <property type="match status" value="1"/>
</dbReference>
<accession>A0A927R3P6</accession>
<dbReference type="Pfam" id="PF09234">
    <property type="entry name" value="DUF1963"/>
    <property type="match status" value="1"/>
</dbReference>
<dbReference type="AlphaFoldDB" id="A0A927R3P6"/>
<dbReference type="RefSeq" id="WP_192597775.1">
    <property type="nucleotide sequence ID" value="NZ_JADBEL010000004.1"/>
</dbReference>
<dbReference type="Proteomes" id="UP000658225">
    <property type="component" value="Unassembled WGS sequence"/>
</dbReference>